<dbReference type="RefSeq" id="WP_377466784.1">
    <property type="nucleotide sequence ID" value="NZ_JBHUOP010000004.1"/>
</dbReference>
<feature type="domain" description="Lon proteolytic" evidence="3">
    <location>
        <begin position="269"/>
        <end position="356"/>
    </location>
</feature>
<gene>
    <name evidence="4" type="ORF">ACFSYH_09760</name>
</gene>
<evidence type="ECO:0000313" key="4">
    <source>
        <dbReference type="EMBL" id="MFD2840855.1"/>
    </source>
</evidence>
<dbReference type="Proteomes" id="UP001597391">
    <property type="component" value="Unassembled WGS sequence"/>
</dbReference>
<reference evidence="5" key="1">
    <citation type="journal article" date="2019" name="Int. J. Syst. Evol. Microbiol.">
        <title>The Global Catalogue of Microorganisms (GCM) 10K type strain sequencing project: providing services to taxonomists for standard genome sequencing and annotation.</title>
        <authorList>
            <consortium name="The Broad Institute Genomics Platform"/>
            <consortium name="The Broad Institute Genome Sequencing Center for Infectious Disease"/>
            <person name="Wu L."/>
            <person name="Ma J."/>
        </authorList>
    </citation>
    <scope>NUCLEOTIDE SEQUENCE [LARGE SCALE GENOMIC DNA]</scope>
    <source>
        <strain evidence="5">KCTC 33576</strain>
    </source>
</reference>
<dbReference type="InterPro" id="IPR014721">
    <property type="entry name" value="Ribsml_uS5_D2-typ_fold_subgr"/>
</dbReference>
<protein>
    <submittedName>
        <fullName evidence="4">PDZ domain-containing protein</fullName>
    </submittedName>
</protein>
<organism evidence="4 5">
    <name type="scientific">Populibacterium corticicola</name>
    <dbReference type="NCBI Taxonomy" id="1812826"/>
    <lineage>
        <taxon>Bacteria</taxon>
        <taxon>Bacillati</taxon>
        <taxon>Actinomycetota</taxon>
        <taxon>Actinomycetes</taxon>
        <taxon>Micrococcales</taxon>
        <taxon>Jonesiaceae</taxon>
        <taxon>Populibacterium</taxon>
    </lineage>
</organism>
<keyword evidence="2" id="KW-1133">Transmembrane helix</keyword>
<keyword evidence="2" id="KW-0812">Transmembrane</keyword>
<dbReference type="InterPro" id="IPR008269">
    <property type="entry name" value="Lon_proteolytic"/>
</dbReference>
<dbReference type="Gene3D" id="2.30.42.10">
    <property type="match status" value="1"/>
</dbReference>
<evidence type="ECO:0000256" key="1">
    <source>
        <dbReference type="SAM" id="MobiDB-lite"/>
    </source>
</evidence>
<keyword evidence="5" id="KW-1185">Reference proteome</keyword>
<accession>A0ABW5XFW7</accession>
<dbReference type="Pfam" id="PF05362">
    <property type="entry name" value="Lon_C"/>
    <property type="match status" value="1"/>
</dbReference>
<dbReference type="PANTHER" id="PTHR10046">
    <property type="entry name" value="ATP DEPENDENT LON PROTEASE FAMILY MEMBER"/>
    <property type="match status" value="1"/>
</dbReference>
<dbReference type="SUPFAM" id="SSF54211">
    <property type="entry name" value="Ribosomal protein S5 domain 2-like"/>
    <property type="match status" value="1"/>
</dbReference>
<comment type="caution">
    <text evidence="4">The sequence shown here is derived from an EMBL/GenBank/DDBJ whole genome shotgun (WGS) entry which is preliminary data.</text>
</comment>
<evidence type="ECO:0000256" key="2">
    <source>
        <dbReference type="SAM" id="Phobius"/>
    </source>
</evidence>
<name>A0ABW5XFW7_9MICO</name>
<dbReference type="Gene3D" id="3.30.230.10">
    <property type="match status" value="1"/>
</dbReference>
<proteinExistence type="predicted"/>
<sequence>MNAPQDHNPFAGAQPTQVRERSSNRSRTLGISSIVVFLVLAGLMIVPAPYVIKSPGPTHDTLGSANAQDLITVNDSQTYEATGQLRLTTVGVSGGPGYPVNFGQVLRGWFAKDSAVQPREAVYPENVTQEQIEQMNQAEMATSQEQATYSALKLLGYDVKTQLNVSMTLEGSPFEGQLEEGDVLSTLNGSTITSYEDLISLLDTIPAGSDVTLGYIEADQVDSENPEIHEISAASSANEDGTGSRLGIALNLDFDFPVSVDITIDRIGGPSAGMMFALGMIERLTEGDQTNGQIIAGTGTMDTSGDVGSIGGIQQKLYGAVRDGATHFLAPIDNCDEVIGHVPDGLRVVAVATLDEAWDAVQKIGVGDDEDLPTCTAGATRQ</sequence>
<feature type="transmembrane region" description="Helical" evidence="2">
    <location>
        <begin position="29"/>
        <end position="52"/>
    </location>
</feature>
<evidence type="ECO:0000313" key="5">
    <source>
        <dbReference type="Proteomes" id="UP001597391"/>
    </source>
</evidence>
<dbReference type="EMBL" id="JBHUOP010000004">
    <property type="protein sequence ID" value="MFD2840855.1"/>
    <property type="molecule type" value="Genomic_DNA"/>
</dbReference>
<feature type="region of interest" description="Disordered" evidence="1">
    <location>
        <begin position="1"/>
        <end position="25"/>
    </location>
</feature>
<dbReference type="SUPFAM" id="SSF50156">
    <property type="entry name" value="PDZ domain-like"/>
    <property type="match status" value="1"/>
</dbReference>
<dbReference type="InterPro" id="IPR027065">
    <property type="entry name" value="Lon_Prtase"/>
</dbReference>
<evidence type="ECO:0000259" key="3">
    <source>
        <dbReference type="Pfam" id="PF05362"/>
    </source>
</evidence>
<dbReference type="InterPro" id="IPR036034">
    <property type="entry name" value="PDZ_sf"/>
</dbReference>
<dbReference type="InterPro" id="IPR020568">
    <property type="entry name" value="Ribosomal_Su5_D2-typ_SF"/>
</dbReference>
<keyword evidence="2" id="KW-0472">Membrane</keyword>